<reference evidence="2" key="2">
    <citation type="journal article" date="2015" name="Data Brief">
        <title>Shoot transcriptome of the giant reed, Arundo donax.</title>
        <authorList>
            <person name="Barrero R.A."/>
            <person name="Guerrero F.D."/>
            <person name="Moolhuijzen P."/>
            <person name="Goolsby J.A."/>
            <person name="Tidwell J."/>
            <person name="Bellgard S.E."/>
            <person name="Bellgard M.I."/>
        </authorList>
    </citation>
    <scope>NUCLEOTIDE SEQUENCE</scope>
    <source>
        <tissue evidence="2">Shoot tissue taken approximately 20 cm above the soil surface</tissue>
    </source>
</reference>
<proteinExistence type="predicted"/>
<dbReference type="AlphaFoldDB" id="A0A0A9GYJ8"/>
<sequence>MPCPGRRARLAAPRRWTKYRSEPPPSGTSRRRRAPCRPIPSTPPSSRRNRRRQGAPLFRWPPPWR</sequence>
<accession>A0A0A9GYJ8</accession>
<protein>
    <submittedName>
        <fullName evidence="2">SDG942</fullName>
    </submittedName>
</protein>
<feature type="region of interest" description="Disordered" evidence="1">
    <location>
        <begin position="1"/>
        <end position="65"/>
    </location>
</feature>
<dbReference type="EMBL" id="GBRH01169302">
    <property type="protein sequence ID" value="JAE28594.1"/>
    <property type="molecule type" value="Transcribed_RNA"/>
</dbReference>
<evidence type="ECO:0000313" key="2">
    <source>
        <dbReference type="EMBL" id="JAE28594.1"/>
    </source>
</evidence>
<evidence type="ECO:0000256" key="1">
    <source>
        <dbReference type="SAM" id="MobiDB-lite"/>
    </source>
</evidence>
<reference evidence="2" key="1">
    <citation type="submission" date="2014-09" db="EMBL/GenBank/DDBJ databases">
        <authorList>
            <person name="Magalhaes I.L.F."/>
            <person name="Oliveira U."/>
            <person name="Santos F.R."/>
            <person name="Vidigal T.H.D.A."/>
            <person name="Brescovit A.D."/>
            <person name="Santos A.J."/>
        </authorList>
    </citation>
    <scope>NUCLEOTIDE SEQUENCE</scope>
    <source>
        <tissue evidence="2">Shoot tissue taken approximately 20 cm above the soil surface</tissue>
    </source>
</reference>
<organism evidence="2">
    <name type="scientific">Arundo donax</name>
    <name type="common">Giant reed</name>
    <name type="synonym">Donax arundinaceus</name>
    <dbReference type="NCBI Taxonomy" id="35708"/>
    <lineage>
        <taxon>Eukaryota</taxon>
        <taxon>Viridiplantae</taxon>
        <taxon>Streptophyta</taxon>
        <taxon>Embryophyta</taxon>
        <taxon>Tracheophyta</taxon>
        <taxon>Spermatophyta</taxon>
        <taxon>Magnoliopsida</taxon>
        <taxon>Liliopsida</taxon>
        <taxon>Poales</taxon>
        <taxon>Poaceae</taxon>
        <taxon>PACMAD clade</taxon>
        <taxon>Arundinoideae</taxon>
        <taxon>Arundineae</taxon>
        <taxon>Arundo</taxon>
    </lineage>
</organism>
<name>A0A0A9GYJ8_ARUDO</name>